<reference evidence="3" key="1">
    <citation type="submission" date="2010-03" db="EMBL/GenBank/DDBJ databases">
        <title>Complete sequence of Mobiluncus curtisii ATCC 43063.</title>
        <authorList>
            <person name="Muzny D."/>
            <person name="Qin X."/>
            <person name="Deng J."/>
            <person name="Jiang H."/>
            <person name="Liu Y."/>
            <person name="Qu J."/>
            <person name="Song X.-Z."/>
            <person name="Zhang L."/>
            <person name="Thornton R."/>
            <person name="Coyle M."/>
            <person name="Francisco L."/>
            <person name="Jackson L."/>
            <person name="Javaid M."/>
            <person name="Korchina V."/>
            <person name="Kovar C."/>
            <person name="Mata R."/>
            <person name="Mathew T."/>
            <person name="Ngo R."/>
            <person name="Nguyen L."/>
            <person name="Nguyen N."/>
            <person name="Okwuonu G."/>
            <person name="Ongeri F."/>
            <person name="Pham C."/>
            <person name="Simmons D."/>
            <person name="Wilczek-Boney K."/>
            <person name="Hale W."/>
            <person name="Jakkamsetti A."/>
            <person name="Pham P."/>
            <person name="Ruth R."/>
            <person name="San Lucas F."/>
            <person name="Warren J."/>
            <person name="Zhang J."/>
            <person name="Zhao Z."/>
            <person name="Zhou C."/>
            <person name="Zhu D."/>
            <person name="Lee S."/>
            <person name="Bess C."/>
            <person name="Blankenburg K."/>
            <person name="Forbes L."/>
            <person name="Fu Q."/>
            <person name="Gubbala S."/>
            <person name="Hirani K."/>
            <person name="Jayaseelan J.C."/>
            <person name="Lara F."/>
            <person name="Munidasa M."/>
            <person name="Palculict T."/>
            <person name="Patil S."/>
            <person name="Pu L.-L."/>
            <person name="Saada N."/>
            <person name="Tang L."/>
            <person name="Weissenberger G."/>
            <person name="Zhu Y."/>
            <person name="Hemphill L."/>
            <person name="Shang Y."/>
            <person name="Youmans B."/>
            <person name="Ayvaz T."/>
            <person name="Ross M."/>
            <person name="Santibanez J."/>
            <person name="Aqrawi P."/>
            <person name="Gross S."/>
            <person name="Joshi V."/>
            <person name="Fowler G."/>
            <person name="Nazareth L."/>
            <person name="Reid J."/>
            <person name="Worley K."/>
            <person name="Petrosino J."/>
            <person name="Highlander S."/>
            <person name="Gibbs R."/>
            <person name="Gibbs R."/>
        </authorList>
    </citation>
    <scope>NUCLEOTIDE SEQUENCE [LARGE SCALE GENOMIC DNA]</scope>
    <source>
        <strain evidence="3">ATCC 43553</strain>
    </source>
</reference>
<gene>
    <name evidence="2" type="ORF">HMPREF0004_4596</name>
</gene>
<evidence type="ECO:0000256" key="1">
    <source>
        <dbReference type="SAM" id="MobiDB-lite"/>
    </source>
</evidence>
<dbReference type="EMBL" id="ADMS01000104">
    <property type="protein sequence ID" value="EFF74075.1"/>
    <property type="molecule type" value="Genomic_DNA"/>
</dbReference>
<evidence type="ECO:0000313" key="3">
    <source>
        <dbReference type="Proteomes" id="UP000004510"/>
    </source>
</evidence>
<organism evidence="2 3">
    <name type="scientific">Achromobacter piechaudii ATCC 43553</name>
    <dbReference type="NCBI Taxonomy" id="742159"/>
    <lineage>
        <taxon>Bacteria</taxon>
        <taxon>Pseudomonadati</taxon>
        <taxon>Pseudomonadota</taxon>
        <taxon>Betaproteobacteria</taxon>
        <taxon>Burkholderiales</taxon>
        <taxon>Alcaligenaceae</taxon>
        <taxon>Achromobacter</taxon>
    </lineage>
</organism>
<feature type="region of interest" description="Disordered" evidence="1">
    <location>
        <begin position="23"/>
        <end position="47"/>
    </location>
</feature>
<evidence type="ECO:0000313" key="2">
    <source>
        <dbReference type="EMBL" id="EFF74075.1"/>
    </source>
</evidence>
<dbReference type="AlphaFoldDB" id="D4XGJ9"/>
<proteinExistence type="predicted"/>
<comment type="caution">
    <text evidence="2">The sequence shown here is derived from an EMBL/GenBank/DDBJ whole genome shotgun (WGS) entry which is preliminary data.</text>
</comment>
<dbReference type="Proteomes" id="UP000004510">
    <property type="component" value="Unassembled WGS sequence"/>
</dbReference>
<protein>
    <submittedName>
        <fullName evidence="2">Uncharacterized protein</fullName>
    </submittedName>
</protein>
<dbReference type="HOGENOM" id="CLU_2366413_0_0_4"/>
<sequence length="95" mass="10474">MAPGCVVTLIFSADEIFRSAIEMPDGSGQRTRSAGDPEWHAAAAGTPDNPKRIAKLVCVHRRVRTKPVEDIPARDWVASSDTTCQTFETRFQTSR</sequence>
<accession>D4XGJ9</accession>
<name>D4XGJ9_9BURK</name>